<comment type="caution">
    <text evidence="7">The sequence shown here is derived from an EMBL/GenBank/DDBJ whole genome shotgun (WGS) entry which is preliminary data.</text>
</comment>
<dbReference type="CDD" id="cd00056">
    <property type="entry name" value="ENDO3c"/>
    <property type="match status" value="1"/>
</dbReference>
<dbReference type="Pfam" id="PF00730">
    <property type="entry name" value="HhH-GPD"/>
    <property type="match status" value="1"/>
</dbReference>
<evidence type="ECO:0000256" key="1">
    <source>
        <dbReference type="ARBA" id="ARBA00000086"/>
    </source>
</evidence>
<name>A0A317TZ79_9GAMM</name>
<organism evidence="7 9">
    <name type="scientific">Legionella qingyii</name>
    <dbReference type="NCBI Taxonomy" id="2184757"/>
    <lineage>
        <taxon>Bacteria</taxon>
        <taxon>Pseudomonadati</taxon>
        <taxon>Pseudomonadota</taxon>
        <taxon>Gammaproteobacteria</taxon>
        <taxon>Legionellales</taxon>
        <taxon>Legionellaceae</taxon>
        <taxon>Legionella</taxon>
    </lineage>
</organism>
<dbReference type="EMBL" id="RZGX01000001">
    <property type="protein sequence ID" value="RUR26382.1"/>
    <property type="molecule type" value="Genomic_DNA"/>
</dbReference>
<dbReference type="EC" id="3.2.2.21" evidence="3"/>
<evidence type="ECO:0000256" key="4">
    <source>
        <dbReference type="ARBA" id="ARBA00022763"/>
    </source>
</evidence>
<reference evidence="7 9" key="1">
    <citation type="submission" date="2018-05" db="EMBL/GenBank/DDBJ databases">
        <title>Legionella qingyii sp.nov., whole genome shotgun sequence.</title>
        <authorList>
            <person name="Wu H."/>
            <person name="Zhu Q."/>
            <person name="Hu C."/>
        </authorList>
    </citation>
    <scope>NUCLEOTIDE SEQUENCE [LARGE SCALE GENOMIC DNA]</scope>
    <source>
        <strain evidence="7 9">HEB18</strain>
    </source>
</reference>
<dbReference type="EMBL" id="QHJG01000022">
    <property type="protein sequence ID" value="PWY55014.1"/>
    <property type="molecule type" value="Genomic_DNA"/>
</dbReference>
<dbReference type="GO" id="GO:0043916">
    <property type="term" value="F:DNA-7-methylguanine glycosylase activity"/>
    <property type="evidence" value="ECO:0007669"/>
    <property type="project" value="TreeGrafter"/>
</dbReference>
<evidence type="ECO:0000256" key="5">
    <source>
        <dbReference type="ARBA" id="ARBA00023204"/>
    </source>
</evidence>
<dbReference type="PROSITE" id="PS00516">
    <property type="entry name" value="ALKYLBASE_DNA_GLYCOS"/>
    <property type="match status" value="1"/>
</dbReference>
<proteinExistence type="inferred from homology"/>
<dbReference type="OrthoDB" id="9811249at2"/>
<dbReference type="Gene3D" id="1.10.340.30">
    <property type="entry name" value="Hypothetical protein, domain 2"/>
    <property type="match status" value="1"/>
</dbReference>
<dbReference type="SMART" id="SM00478">
    <property type="entry name" value="ENDO3c"/>
    <property type="match status" value="1"/>
</dbReference>
<sequence length="305" mass="34876">MSTSVILHPVAPFKLDYTVFALRRRSKNNVDLWDGQHYTRLLVIDNVPVKVVLEQKKGIDEPELLLSIESEPHELSATRIIDELEMLLGLKRNLHDFYQITQQDPQLNPLVCQFMGLKPPRFPSIFEALVNAISCQQISLDAGLQIQNRLTEFLSIRLKEKEQVFYAFPQADAVANCTVSELKKIGYSTHKSETLIRLAAAIVDDKSSFSSLENKSNEEVISFLCRFKGIGRWTAEYVLLRGLGRIDIFPGDDIGAQNNLHQLLHLDKKPDYKKIGEITAKWHPYAGLVYFHLLLKKLHEKRALK</sequence>
<dbReference type="AlphaFoldDB" id="A0A317TZ79"/>
<dbReference type="InterPro" id="IPR011257">
    <property type="entry name" value="DNA_glycosylase"/>
</dbReference>
<dbReference type="GO" id="GO:0005737">
    <property type="term" value="C:cytoplasm"/>
    <property type="evidence" value="ECO:0007669"/>
    <property type="project" value="TreeGrafter"/>
</dbReference>
<reference evidence="8 10" key="2">
    <citation type="submission" date="2018-12" db="EMBL/GenBank/DDBJ databases">
        <title>Legionella sp,whole genome shotgun sequence.</title>
        <authorList>
            <person name="Wu H."/>
        </authorList>
    </citation>
    <scope>NUCLEOTIDE SEQUENCE [LARGE SCALE GENOMIC DNA]</scope>
    <source>
        <strain evidence="8">Km489</strain>
        <strain evidence="10">km489</strain>
    </source>
</reference>
<dbReference type="InterPro" id="IPR003265">
    <property type="entry name" value="HhH-GPD_domain"/>
</dbReference>
<keyword evidence="4" id="KW-0227">DNA damage</keyword>
<dbReference type="RefSeq" id="WP_110143265.1">
    <property type="nucleotide sequence ID" value="NZ_QHJG01000022.1"/>
</dbReference>
<feature type="domain" description="HhH-GPD" evidence="6">
    <location>
        <begin position="136"/>
        <end position="298"/>
    </location>
</feature>
<dbReference type="InterPro" id="IPR023170">
    <property type="entry name" value="HhH_base_excis_C"/>
</dbReference>
<dbReference type="InterPro" id="IPR051912">
    <property type="entry name" value="Alkylbase_DNA_Glycosylase/TA"/>
</dbReference>
<evidence type="ECO:0000313" key="7">
    <source>
        <dbReference type="EMBL" id="PWY55014.1"/>
    </source>
</evidence>
<keyword evidence="10" id="KW-1185">Reference proteome</keyword>
<gene>
    <name evidence="7" type="ORF">DGG96_13965</name>
    <name evidence="8" type="ORF">ELY20_00195</name>
</gene>
<evidence type="ECO:0000313" key="9">
    <source>
        <dbReference type="Proteomes" id="UP000247152"/>
    </source>
</evidence>
<comment type="similarity">
    <text evidence="2">Belongs to the alkylbase DNA glycosidase AlkA family.</text>
</comment>
<dbReference type="GO" id="GO:0032131">
    <property type="term" value="F:alkylated DNA binding"/>
    <property type="evidence" value="ECO:0007669"/>
    <property type="project" value="TreeGrafter"/>
</dbReference>
<dbReference type="Gene3D" id="3.30.310.20">
    <property type="entry name" value="DNA-3-methyladenine glycosylase AlkA, N-terminal domain"/>
    <property type="match status" value="1"/>
</dbReference>
<dbReference type="Proteomes" id="UP000287374">
    <property type="component" value="Unassembled WGS sequence"/>
</dbReference>
<comment type="catalytic activity">
    <reaction evidence="1">
        <text>Hydrolysis of alkylated DNA, releasing 3-methyladenine, 3-methylguanine, 7-methylguanine and 7-methyladenine.</text>
        <dbReference type="EC" id="3.2.2.21"/>
    </reaction>
</comment>
<protein>
    <recommendedName>
        <fullName evidence="3">DNA-3-methyladenine glycosylase II</fullName>
        <ecNumber evidence="3">3.2.2.21</ecNumber>
    </recommendedName>
</protein>
<dbReference type="GO" id="GO:0006285">
    <property type="term" value="P:base-excision repair, AP site formation"/>
    <property type="evidence" value="ECO:0007669"/>
    <property type="project" value="TreeGrafter"/>
</dbReference>
<evidence type="ECO:0000313" key="10">
    <source>
        <dbReference type="Proteomes" id="UP000287374"/>
    </source>
</evidence>
<evidence type="ECO:0000256" key="2">
    <source>
        <dbReference type="ARBA" id="ARBA00010817"/>
    </source>
</evidence>
<dbReference type="PANTHER" id="PTHR43003:SF5">
    <property type="entry name" value="DNA-3-METHYLADENINE GLYCOSYLASE"/>
    <property type="match status" value="1"/>
</dbReference>
<dbReference type="SUPFAM" id="SSF48150">
    <property type="entry name" value="DNA-glycosylase"/>
    <property type="match status" value="1"/>
</dbReference>
<evidence type="ECO:0000313" key="8">
    <source>
        <dbReference type="EMBL" id="RUR26382.1"/>
    </source>
</evidence>
<dbReference type="GO" id="GO:0006307">
    <property type="term" value="P:DNA alkylation repair"/>
    <property type="evidence" value="ECO:0007669"/>
    <property type="project" value="TreeGrafter"/>
</dbReference>
<dbReference type="Proteomes" id="UP000247152">
    <property type="component" value="Unassembled WGS sequence"/>
</dbReference>
<dbReference type="PANTHER" id="PTHR43003">
    <property type="entry name" value="DNA-3-METHYLADENINE GLYCOSYLASE"/>
    <property type="match status" value="1"/>
</dbReference>
<dbReference type="InterPro" id="IPR000035">
    <property type="entry name" value="Alkylbase_DNA_glycsylse_CS"/>
</dbReference>
<dbReference type="Gene3D" id="1.10.1670.10">
    <property type="entry name" value="Helix-hairpin-Helix base-excision DNA repair enzymes (C-terminal)"/>
    <property type="match status" value="1"/>
</dbReference>
<evidence type="ECO:0000256" key="3">
    <source>
        <dbReference type="ARBA" id="ARBA00012000"/>
    </source>
</evidence>
<accession>A0A317TZ79</accession>
<keyword evidence="5" id="KW-0234">DNA repair</keyword>
<dbReference type="GO" id="GO:0008725">
    <property type="term" value="F:DNA-3-methyladenine glycosylase activity"/>
    <property type="evidence" value="ECO:0007669"/>
    <property type="project" value="TreeGrafter"/>
</dbReference>
<dbReference type="InterPro" id="IPR037046">
    <property type="entry name" value="AlkA_N_sf"/>
</dbReference>
<evidence type="ECO:0000259" key="6">
    <source>
        <dbReference type="SMART" id="SM00478"/>
    </source>
</evidence>
<dbReference type="GO" id="GO:0032993">
    <property type="term" value="C:protein-DNA complex"/>
    <property type="evidence" value="ECO:0007669"/>
    <property type="project" value="TreeGrafter"/>
</dbReference>